<organism evidence="2">
    <name type="scientific">marine sediment metagenome</name>
    <dbReference type="NCBI Taxonomy" id="412755"/>
    <lineage>
        <taxon>unclassified sequences</taxon>
        <taxon>metagenomes</taxon>
        <taxon>ecological metagenomes</taxon>
    </lineage>
</organism>
<dbReference type="EMBL" id="BARV01033934">
    <property type="protein sequence ID" value="GAI55442.1"/>
    <property type="molecule type" value="Genomic_DNA"/>
</dbReference>
<sequence length="86" mass="9556">MPNKPFNPLADIASILGSIAQRLPDLPKLPELPTSAERPSPPQTYHASEPNPVGPRVDVLDPLMIEQMETEQKRQAKQGLVPFIYE</sequence>
<feature type="region of interest" description="Disordered" evidence="1">
    <location>
        <begin position="25"/>
        <end position="57"/>
    </location>
</feature>
<reference evidence="2" key="1">
    <citation type="journal article" date="2014" name="Front. Microbiol.">
        <title>High frequency of phylogenetically diverse reductive dehalogenase-homologous genes in deep subseafloor sedimentary metagenomes.</title>
        <authorList>
            <person name="Kawai M."/>
            <person name="Futagami T."/>
            <person name="Toyoda A."/>
            <person name="Takaki Y."/>
            <person name="Nishi S."/>
            <person name="Hori S."/>
            <person name="Arai W."/>
            <person name="Tsubouchi T."/>
            <person name="Morono Y."/>
            <person name="Uchiyama I."/>
            <person name="Ito T."/>
            <person name="Fujiyama A."/>
            <person name="Inagaki F."/>
            <person name="Takami H."/>
        </authorList>
    </citation>
    <scope>NUCLEOTIDE SEQUENCE</scope>
    <source>
        <strain evidence="2">Expedition CK06-06</strain>
    </source>
</reference>
<proteinExistence type="predicted"/>
<evidence type="ECO:0000256" key="1">
    <source>
        <dbReference type="SAM" id="MobiDB-lite"/>
    </source>
</evidence>
<accession>X1PGJ0</accession>
<name>X1PGJ0_9ZZZZ</name>
<gene>
    <name evidence="2" type="ORF">S06H3_53245</name>
</gene>
<protein>
    <submittedName>
        <fullName evidence="2">Uncharacterized protein</fullName>
    </submittedName>
</protein>
<dbReference type="AlphaFoldDB" id="X1PGJ0"/>
<comment type="caution">
    <text evidence="2">The sequence shown here is derived from an EMBL/GenBank/DDBJ whole genome shotgun (WGS) entry which is preliminary data.</text>
</comment>
<evidence type="ECO:0000313" key="2">
    <source>
        <dbReference type="EMBL" id="GAI55442.1"/>
    </source>
</evidence>